<accession>A0A0J7K3N2</accession>
<comment type="caution">
    <text evidence="3">The sequence shown here is derived from an EMBL/GenBank/DDBJ whole genome shotgun (WGS) entry which is preliminary data.</text>
</comment>
<keyword evidence="3" id="KW-0418">Kinase</keyword>
<dbReference type="Proteomes" id="UP000036403">
    <property type="component" value="Unassembled WGS sequence"/>
</dbReference>
<dbReference type="Pfam" id="PF00041">
    <property type="entry name" value="fn3"/>
    <property type="match status" value="2"/>
</dbReference>
<evidence type="ECO:0000259" key="2">
    <source>
        <dbReference type="PROSITE" id="PS50853"/>
    </source>
</evidence>
<dbReference type="OrthoDB" id="7553890at2759"/>
<dbReference type="PROSITE" id="PS50853">
    <property type="entry name" value="FN3"/>
    <property type="match status" value="1"/>
</dbReference>
<dbReference type="InterPro" id="IPR036116">
    <property type="entry name" value="FN3_sf"/>
</dbReference>
<evidence type="ECO:0000313" key="3">
    <source>
        <dbReference type="EMBL" id="KMQ85028.1"/>
    </source>
</evidence>
<keyword evidence="4" id="KW-1185">Reference proteome</keyword>
<dbReference type="InterPro" id="IPR003961">
    <property type="entry name" value="FN3_dom"/>
</dbReference>
<dbReference type="GO" id="GO:0016301">
    <property type="term" value="F:kinase activity"/>
    <property type="evidence" value="ECO:0007669"/>
    <property type="project" value="UniProtKB-KW"/>
</dbReference>
<name>A0A0J7K3N2_LASNI</name>
<keyword evidence="3" id="KW-0808">Transferase</keyword>
<protein>
    <submittedName>
        <fullName evidence="3">Proto-oncogene tyrosine-protein kinase ros</fullName>
    </submittedName>
</protein>
<keyword evidence="1" id="KW-0677">Repeat</keyword>
<dbReference type="PANTHER" id="PTHR46708">
    <property type="entry name" value="TENASCIN"/>
    <property type="match status" value="1"/>
</dbReference>
<reference evidence="3 4" key="1">
    <citation type="submission" date="2015-04" db="EMBL/GenBank/DDBJ databases">
        <title>Lasius niger genome sequencing.</title>
        <authorList>
            <person name="Konorov E.A."/>
            <person name="Nikitin M.A."/>
            <person name="Kirill M.V."/>
            <person name="Chang P."/>
        </authorList>
    </citation>
    <scope>NUCLEOTIDE SEQUENCE [LARGE SCALE GENOMIC DNA]</scope>
    <source>
        <tissue evidence="3">Whole</tissue>
    </source>
</reference>
<dbReference type="Gene3D" id="2.60.40.10">
    <property type="entry name" value="Immunoglobulins"/>
    <property type="match status" value="3"/>
</dbReference>
<evidence type="ECO:0000256" key="1">
    <source>
        <dbReference type="ARBA" id="ARBA00022737"/>
    </source>
</evidence>
<dbReference type="PANTHER" id="PTHR46708:SF2">
    <property type="entry name" value="FIBRONECTIN TYPE-III DOMAIN-CONTAINING PROTEIN"/>
    <property type="match status" value="1"/>
</dbReference>
<dbReference type="InterPro" id="IPR013783">
    <property type="entry name" value="Ig-like_fold"/>
</dbReference>
<dbReference type="AlphaFoldDB" id="A0A0J7K3N2"/>
<proteinExistence type="predicted"/>
<sequence>MKDYRVEEVITTANSIVVSLPEPIPNGGCKKYNLATTIYTISVSYLTCSDNDFNKLEEFNVQTHEQRYEIQNLTPFTEYTLKLALSNFYVDKLSMDLQYDAGVKLTTTLGKLNAPEDVTIQVLTPTLAVVYWTPPKKLNCVAVNYEVHWMPVLFPNNTQKITYKPEKQLINKPERMIDGKFFTTIRSLLPGQKYLIYVSVYPANFSNFFTDSSNKSIYMYSEPNNLTLSEVSTNGMNISWIPNVNLTIHYILEYKNDAMQKWQKVNNIEKNNDKVTYHIENLLPRTVYQFRLILTYPKHMEYFIWLPDGEEFTFETLGEQMKIL</sequence>
<gene>
    <name evidence="3" type="ORF">RF55_16703</name>
</gene>
<feature type="domain" description="Fibronectin type-III" evidence="2">
    <location>
        <begin position="114"/>
        <end position="224"/>
    </location>
</feature>
<dbReference type="SUPFAM" id="SSF49265">
    <property type="entry name" value="Fibronectin type III"/>
    <property type="match status" value="2"/>
</dbReference>
<dbReference type="SMART" id="SM00060">
    <property type="entry name" value="FN3"/>
    <property type="match status" value="3"/>
</dbReference>
<dbReference type="InterPro" id="IPR050991">
    <property type="entry name" value="ECM_Regulatory_Proteins"/>
</dbReference>
<dbReference type="CDD" id="cd00063">
    <property type="entry name" value="FN3"/>
    <property type="match status" value="2"/>
</dbReference>
<dbReference type="STRING" id="67767.A0A0J7K3N2"/>
<evidence type="ECO:0000313" key="4">
    <source>
        <dbReference type="Proteomes" id="UP000036403"/>
    </source>
</evidence>
<organism evidence="3 4">
    <name type="scientific">Lasius niger</name>
    <name type="common">Black garden ant</name>
    <dbReference type="NCBI Taxonomy" id="67767"/>
    <lineage>
        <taxon>Eukaryota</taxon>
        <taxon>Metazoa</taxon>
        <taxon>Ecdysozoa</taxon>
        <taxon>Arthropoda</taxon>
        <taxon>Hexapoda</taxon>
        <taxon>Insecta</taxon>
        <taxon>Pterygota</taxon>
        <taxon>Neoptera</taxon>
        <taxon>Endopterygota</taxon>
        <taxon>Hymenoptera</taxon>
        <taxon>Apocrita</taxon>
        <taxon>Aculeata</taxon>
        <taxon>Formicoidea</taxon>
        <taxon>Formicidae</taxon>
        <taxon>Formicinae</taxon>
        <taxon>Lasius</taxon>
        <taxon>Lasius</taxon>
    </lineage>
</organism>
<dbReference type="EMBL" id="LBMM01014838">
    <property type="protein sequence ID" value="KMQ85028.1"/>
    <property type="molecule type" value="Genomic_DNA"/>
</dbReference>
<dbReference type="PaxDb" id="67767-A0A0J7K3N2"/>